<dbReference type="GO" id="GO:0005634">
    <property type="term" value="C:nucleus"/>
    <property type="evidence" value="ECO:0007669"/>
    <property type="project" value="TreeGrafter"/>
</dbReference>
<dbReference type="Gene3D" id="3.40.50.300">
    <property type="entry name" value="P-loop containing nucleotide triphosphate hydrolases"/>
    <property type="match status" value="1"/>
</dbReference>
<evidence type="ECO:0000259" key="1">
    <source>
        <dbReference type="SMART" id="SM00491"/>
    </source>
</evidence>
<name>A0A915DDK8_9BILA</name>
<dbReference type="WBParaSite" id="jg18753">
    <property type="protein sequence ID" value="jg18753"/>
    <property type="gene ID" value="jg18753"/>
</dbReference>
<evidence type="ECO:0000313" key="2">
    <source>
        <dbReference type="Proteomes" id="UP000887574"/>
    </source>
</evidence>
<dbReference type="GO" id="GO:0006289">
    <property type="term" value="P:nucleotide-excision repair"/>
    <property type="evidence" value="ECO:0007669"/>
    <property type="project" value="TreeGrafter"/>
</dbReference>
<dbReference type="InterPro" id="IPR027417">
    <property type="entry name" value="P-loop_NTPase"/>
</dbReference>
<dbReference type="AlphaFoldDB" id="A0A915DDK8"/>
<dbReference type="Proteomes" id="UP000887574">
    <property type="component" value="Unplaced"/>
</dbReference>
<keyword evidence="2" id="KW-1185">Reference proteome</keyword>
<organism evidence="2 3">
    <name type="scientific">Ditylenchus dipsaci</name>
    <dbReference type="NCBI Taxonomy" id="166011"/>
    <lineage>
        <taxon>Eukaryota</taxon>
        <taxon>Metazoa</taxon>
        <taxon>Ecdysozoa</taxon>
        <taxon>Nematoda</taxon>
        <taxon>Chromadorea</taxon>
        <taxon>Rhabditida</taxon>
        <taxon>Tylenchina</taxon>
        <taxon>Tylenchomorpha</taxon>
        <taxon>Sphaerularioidea</taxon>
        <taxon>Anguinidae</taxon>
        <taxon>Anguininae</taxon>
        <taxon>Ditylenchus</taxon>
    </lineage>
</organism>
<dbReference type="GO" id="GO:0003678">
    <property type="term" value="F:DNA helicase activity"/>
    <property type="evidence" value="ECO:0007669"/>
    <property type="project" value="TreeGrafter"/>
</dbReference>
<sequence>MPVDECYQEAYPLDDDSDMSPEERKLYYERFSEALKTVLLFGKELHSWFSMLAREGIRIGSKKVDGSSSHTFDSSKLQHSLLSSQLLPKGSEKEIQLRAAFSILAGSKGTGDWSAAHDKLVARFRPSAAAIVCVEKFLYFSYYFNSVFPCSSTSAFASSEAEGEQTFVSNSQFYRCNITMAPSEGPSNNNRRSSNQFRVLRKSDLQKGGSKWLDAKGKPMSRQPKEEVKKVESIRPGHDITLSLWCMVPSVAFMDAFNYSRSVVLASGTLCPTETLRSELGLDFQCQMEGEQVISKERIFASVLAVGPTGKSLNATYKNIASGSEFIWELAKVVVSTCFTVPKGILCFVSSYKVMDLLMECLKTHPHLQQKKKLLEEPRRSNELQSVLEEYSETIKEPELVGPNCDGALMVAVFRGKVSEGIDFSDDKARCVICVGIPFPNAYDDLVLQKKLFNNEHCRSTALLGGDEWYTTQAYRALNQALGRCLRHKEDWGALLLVDERFLNKADAKNSNTKKISKEPKKVKKEEVLMSEEEEEVESVEEVKIVVPKTSNFFK</sequence>
<dbReference type="GO" id="GO:0003676">
    <property type="term" value="F:nucleic acid binding"/>
    <property type="evidence" value="ECO:0007669"/>
    <property type="project" value="InterPro"/>
</dbReference>
<dbReference type="GO" id="GO:1990918">
    <property type="term" value="P:double-strand break repair involved in meiotic recombination"/>
    <property type="evidence" value="ECO:0007669"/>
    <property type="project" value="TreeGrafter"/>
</dbReference>
<accession>A0A915DDK8</accession>
<feature type="domain" description="ATP-dependent helicase C-terminal" evidence="1">
    <location>
        <begin position="352"/>
        <end position="504"/>
    </location>
</feature>
<dbReference type="InterPro" id="IPR045028">
    <property type="entry name" value="DinG/Rad3-like"/>
</dbReference>
<dbReference type="PANTHER" id="PTHR11472:SF47">
    <property type="entry name" value="FANCONI ANEMIA GROUP J PROTEIN"/>
    <property type="match status" value="1"/>
</dbReference>
<dbReference type="GO" id="GO:0005524">
    <property type="term" value="F:ATP binding"/>
    <property type="evidence" value="ECO:0007669"/>
    <property type="project" value="InterPro"/>
</dbReference>
<evidence type="ECO:0000313" key="3">
    <source>
        <dbReference type="WBParaSite" id="jg18753"/>
    </source>
</evidence>
<dbReference type="SMART" id="SM00491">
    <property type="entry name" value="HELICc2"/>
    <property type="match status" value="1"/>
</dbReference>
<reference evidence="3" key="1">
    <citation type="submission" date="2022-11" db="UniProtKB">
        <authorList>
            <consortium name="WormBaseParasite"/>
        </authorList>
    </citation>
    <scope>IDENTIFICATION</scope>
</reference>
<dbReference type="CDD" id="cd18788">
    <property type="entry name" value="SF2_C_XPD"/>
    <property type="match status" value="1"/>
</dbReference>
<dbReference type="Pfam" id="PF13307">
    <property type="entry name" value="Helicase_C_2"/>
    <property type="match status" value="1"/>
</dbReference>
<dbReference type="GO" id="GO:0016818">
    <property type="term" value="F:hydrolase activity, acting on acid anhydrides, in phosphorus-containing anhydrides"/>
    <property type="evidence" value="ECO:0007669"/>
    <property type="project" value="InterPro"/>
</dbReference>
<dbReference type="InterPro" id="IPR006555">
    <property type="entry name" value="ATP-dep_Helicase_C"/>
</dbReference>
<protein>
    <submittedName>
        <fullName evidence="3">ATP-dependent helicase C-terminal domain-containing protein</fullName>
    </submittedName>
</protein>
<dbReference type="FunFam" id="3.40.50.300:FF:003493">
    <property type="entry name" value="Predicted protein"/>
    <property type="match status" value="1"/>
</dbReference>
<dbReference type="PANTHER" id="PTHR11472">
    <property type="entry name" value="DNA REPAIR DEAD HELICASE RAD3/XP-D SUBFAMILY MEMBER"/>
    <property type="match status" value="1"/>
</dbReference>
<proteinExistence type="predicted"/>